<accession>A0A154P8A5</accession>
<protein>
    <submittedName>
        <fullName evidence="2">Uncharacterized protein</fullName>
    </submittedName>
</protein>
<proteinExistence type="predicted"/>
<gene>
    <name evidence="2" type="ORF">WN55_09975</name>
</gene>
<dbReference type="AlphaFoldDB" id="A0A154P8A5"/>
<organism evidence="2 3">
    <name type="scientific">Dufourea novaeangliae</name>
    <name type="common">Sweat bee</name>
    <dbReference type="NCBI Taxonomy" id="178035"/>
    <lineage>
        <taxon>Eukaryota</taxon>
        <taxon>Metazoa</taxon>
        <taxon>Ecdysozoa</taxon>
        <taxon>Arthropoda</taxon>
        <taxon>Hexapoda</taxon>
        <taxon>Insecta</taxon>
        <taxon>Pterygota</taxon>
        <taxon>Neoptera</taxon>
        <taxon>Endopterygota</taxon>
        <taxon>Hymenoptera</taxon>
        <taxon>Apocrita</taxon>
        <taxon>Aculeata</taxon>
        <taxon>Apoidea</taxon>
        <taxon>Anthophila</taxon>
        <taxon>Halictidae</taxon>
        <taxon>Rophitinae</taxon>
        <taxon>Dufourea</taxon>
    </lineage>
</organism>
<evidence type="ECO:0000313" key="3">
    <source>
        <dbReference type="Proteomes" id="UP000076502"/>
    </source>
</evidence>
<evidence type="ECO:0000256" key="1">
    <source>
        <dbReference type="SAM" id="MobiDB-lite"/>
    </source>
</evidence>
<evidence type="ECO:0000313" key="2">
    <source>
        <dbReference type="EMBL" id="KZC08083.1"/>
    </source>
</evidence>
<dbReference type="EMBL" id="KQ434841">
    <property type="protein sequence ID" value="KZC08083.1"/>
    <property type="molecule type" value="Genomic_DNA"/>
</dbReference>
<feature type="region of interest" description="Disordered" evidence="1">
    <location>
        <begin position="57"/>
        <end position="106"/>
    </location>
</feature>
<dbReference type="Proteomes" id="UP000076502">
    <property type="component" value="Unassembled WGS sequence"/>
</dbReference>
<reference evidence="2 3" key="1">
    <citation type="submission" date="2015-07" db="EMBL/GenBank/DDBJ databases">
        <title>The genome of Dufourea novaeangliae.</title>
        <authorList>
            <person name="Pan H."/>
            <person name="Kapheim K."/>
        </authorList>
    </citation>
    <scope>NUCLEOTIDE SEQUENCE [LARGE SCALE GENOMIC DNA]</scope>
    <source>
        <strain evidence="2">0120121106</strain>
        <tissue evidence="2">Whole body</tissue>
    </source>
</reference>
<name>A0A154P8A5_DUFNO</name>
<sequence>MWSYSLKSDLQNELFREVEQLKLASRKAPETLNAESSPGGWAQRMACRKSHALSKHLDGQSVPLKEEEEETDRPTQTGKWKRRGTENRVVGQREQPTCVKERRNKGMTAGGMKGGAGVEYVGVAVDLHCGWFCLVILAQCHSVQSDGTHEQGVIL</sequence>
<keyword evidence="3" id="KW-1185">Reference proteome</keyword>